<gene>
    <name evidence="2" type="ORF">NVS88_04795</name>
</gene>
<comment type="caution">
    <text evidence="2">The sequence shown here is derived from an EMBL/GenBank/DDBJ whole genome shotgun (WGS) entry which is preliminary data.</text>
</comment>
<keyword evidence="3" id="KW-1185">Reference proteome</keyword>
<reference evidence="2" key="1">
    <citation type="submission" date="2022-08" db="EMBL/GenBank/DDBJ databases">
        <title>Genome analysis of Corynebacteriales strain.</title>
        <authorList>
            <person name="Lee S.D."/>
        </authorList>
    </citation>
    <scope>NUCLEOTIDE SEQUENCE</scope>
    <source>
        <strain evidence="2">D3-21</strain>
    </source>
</reference>
<evidence type="ECO:0000313" key="3">
    <source>
        <dbReference type="Proteomes" id="UP001152755"/>
    </source>
</evidence>
<dbReference type="RefSeq" id="WP_277832802.1">
    <property type="nucleotide sequence ID" value="NZ_JAAIVF010000003.1"/>
</dbReference>
<feature type="region of interest" description="Disordered" evidence="1">
    <location>
        <begin position="1"/>
        <end position="20"/>
    </location>
</feature>
<accession>A0A9X4M082</accession>
<feature type="compositionally biased region" description="Low complexity" evidence="1">
    <location>
        <begin position="1"/>
        <end position="17"/>
    </location>
</feature>
<evidence type="ECO:0000256" key="1">
    <source>
        <dbReference type="SAM" id="MobiDB-lite"/>
    </source>
</evidence>
<proteinExistence type="predicted"/>
<dbReference type="EMBL" id="JANRHA010000002">
    <property type="protein sequence ID" value="MDG3013872.1"/>
    <property type="molecule type" value="Genomic_DNA"/>
</dbReference>
<dbReference type="Proteomes" id="UP001152755">
    <property type="component" value="Unassembled WGS sequence"/>
</dbReference>
<sequence>MTIQSRPSSDPRSPGGPESDKAQVIAEITAAIENAGTNVAEVDIDRVLAEVHELAGGSWDTDGVSGADLEAAIRRAAVTTEAEHDR</sequence>
<organism evidence="2 3">
    <name type="scientific">Speluncibacter jeojiensis</name>
    <dbReference type="NCBI Taxonomy" id="2710754"/>
    <lineage>
        <taxon>Bacteria</taxon>
        <taxon>Bacillati</taxon>
        <taxon>Actinomycetota</taxon>
        <taxon>Actinomycetes</taxon>
        <taxon>Mycobacteriales</taxon>
        <taxon>Speluncibacteraceae</taxon>
        <taxon>Speluncibacter</taxon>
    </lineage>
</organism>
<dbReference type="AlphaFoldDB" id="A0A9X4M082"/>
<protein>
    <submittedName>
        <fullName evidence="2">Uncharacterized protein</fullName>
    </submittedName>
</protein>
<evidence type="ECO:0000313" key="2">
    <source>
        <dbReference type="EMBL" id="MDG3013872.1"/>
    </source>
</evidence>
<name>A0A9X4M082_9ACTN</name>